<dbReference type="EMBL" id="CACTIH010009068">
    <property type="protein sequence ID" value="CAA3022394.1"/>
    <property type="molecule type" value="Genomic_DNA"/>
</dbReference>
<dbReference type="InterPro" id="IPR056988">
    <property type="entry name" value="Zn_ribbon_pln"/>
</dbReference>
<sequence length="205" mass="22400">MGRIFFFTSPFCFTFCFSAQPTVSCCNKPDTHKASSAHSFHQSLPISSPPASRPETFWTLCNKCQMLYEFLKIYLDQTLMFPHCREPLLAKEESALAAGSVPSLLFPWPFHHQKPGSSATAGGSKSVTASAIRTTETTQMVQSAGKSLKRGRKEAVAHTISFGNLKGSFGAERVTSASEQSTSTKELTQSELCTMLMGKAKTEIL</sequence>
<name>A0A8S0UX45_OLEEU</name>
<feature type="domain" description="Zinc beta-ribbon" evidence="2">
    <location>
        <begin position="57"/>
        <end position="90"/>
    </location>
</feature>
<gene>
    <name evidence="3" type="ORF">OLEA9_A013298</name>
</gene>
<evidence type="ECO:0000313" key="3">
    <source>
        <dbReference type="EMBL" id="CAA3022394.1"/>
    </source>
</evidence>
<dbReference type="Pfam" id="PF23551">
    <property type="entry name" value="Zn_ribbon_20"/>
    <property type="match status" value="1"/>
</dbReference>
<dbReference type="AlphaFoldDB" id="A0A8S0UX45"/>
<evidence type="ECO:0000256" key="1">
    <source>
        <dbReference type="SAM" id="SignalP"/>
    </source>
</evidence>
<accession>A0A8S0UX45</accession>
<comment type="caution">
    <text evidence="3">The sequence shown here is derived from an EMBL/GenBank/DDBJ whole genome shotgun (WGS) entry which is preliminary data.</text>
</comment>
<protein>
    <recommendedName>
        <fullName evidence="2">Zinc beta-ribbon domain-containing protein</fullName>
    </recommendedName>
</protein>
<organism evidence="3 4">
    <name type="scientific">Olea europaea subsp. europaea</name>
    <dbReference type="NCBI Taxonomy" id="158383"/>
    <lineage>
        <taxon>Eukaryota</taxon>
        <taxon>Viridiplantae</taxon>
        <taxon>Streptophyta</taxon>
        <taxon>Embryophyta</taxon>
        <taxon>Tracheophyta</taxon>
        <taxon>Spermatophyta</taxon>
        <taxon>Magnoliopsida</taxon>
        <taxon>eudicotyledons</taxon>
        <taxon>Gunneridae</taxon>
        <taxon>Pentapetalae</taxon>
        <taxon>asterids</taxon>
        <taxon>lamiids</taxon>
        <taxon>Lamiales</taxon>
        <taxon>Oleaceae</taxon>
        <taxon>Oleeae</taxon>
        <taxon>Olea</taxon>
    </lineage>
</organism>
<evidence type="ECO:0000313" key="4">
    <source>
        <dbReference type="Proteomes" id="UP000594638"/>
    </source>
</evidence>
<keyword evidence="1" id="KW-0732">Signal</keyword>
<reference evidence="3 4" key="1">
    <citation type="submission" date="2019-12" db="EMBL/GenBank/DDBJ databases">
        <authorList>
            <person name="Alioto T."/>
            <person name="Alioto T."/>
            <person name="Gomez Garrido J."/>
        </authorList>
    </citation>
    <scope>NUCLEOTIDE SEQUENCE [LARGE SCALE GENOMIC DNA]</scope>
</reference>
<evidence type="ECO:0000259" key="2">
    <source>
        <dbReference type="Pfam" id="PF23551"/>
    </source>
</evidence>
<feature type="signal peptide" evidence="1">
    <location>
        <begin position="1"/>
        <end position="18"/>
    </location>
</feature>
<proteinExistence type="predicted"/>
<dbReference type="Gramene" id="OE9A013298T1">
    <property type="protein sequence ID" value="OE9A013298C1"/>
    <property type="gene ID" value="OE9A013298"/>
</dbReference>
<feature type="chain" id="PRO_5035744888" description="Zinc beta-ribbon domain-containing protein" evidence="1">
    <location>
        <begin position="19"/>
        <end position="205"/>
    </location>
</feature>
<dbReference type="Proteomes" id="UP000594638">
    <property type="component" value="Unassembled WGS sequence"/>
</dbReference>
<keyword evidence="4" id="KW-1185">Reference proteome</keyword>
<dbReference type="PANTHER" id="PTHR44137:SF61">
    <property type="entry name" value="J DOMAIN-CONTAINING PROTEIN"/>
    <property type="match status" value="1"/>
</dbReference>
<dbReference type="PANTHER" id="PTHR44137">
    <property type="entry name" value="BNAC03G44070D PROTEIN"/>
    <property type="match status" value="1"/>
</dbReference>
<dbReference type="OrthoDB" id="10250354at2759"/>